<sequence>MDKKLRLPRCPRCREHGPAGLCAAHEKWYADMNCMDCSTPLTDENYAEYIIKVGPAKQPWEDGNSFAVIARTADTVEVVCAVCKQVRLAA</sequence>
<dbReference type="AlphaFoldDB" id="A0A0F9ATC1"/>
<organism evidence="1">
    <name type="scientific">marine sediment metagenome</name>
    <dbReference type="NCBI Taxonomy" id="412755"/>
    <lineage>
        <taxon>unclassified sequences</taxon>
        <taxon>metagenomes</taxon>
        <taxon>ecological metagenomes</taxon>
    </lineage>
</organism>
<comment type="caution">
    <text evidence="1">The sequence shown here is derived from an EMBL/GenBank/DDBJ whole genome shotgun (WGS) entry which is preliminary data.</text>
</comment>
<dbReference type="EMBL" id="LAZR01044351">
    <property type="protein sequence ID" value="KKL04877.1"/>
    <property type="molecule type" value="Genomic_DNA"/>
</dbReference>
<accession>A0A0F9ATC1</accession>
<protein>
    <submittedName>
        <fullName evidence="1">Uncharacterized protein</fullName>
    </submittedName>
</protein>
<proteinExistence type="predicted"/>
<name>A0A0F9ATC1_9ZZZZ</name>
<reference evidence="1" key="1">
    <citation type="journal article" date="2015" name="Nature">
        <title>Complex archaea that bridge the gap between prokaryotes and eukaryotes.</title>
        <authorList>
            <person name="Spang A."/>
            <person name="Saw J.H."/>
            <person name="Jorgensen S.L."/>
            <person name="Zaremba-Niedzwiedzka K."/>
            <person name="Martijn J."/>
            <person name="Lind A.E."/>
            <person name="van Eijk R."/>
            <person name="Schleper C."/>
            <person name="Guy L."/>
            <person name="Ettema T.J."/>
        </authorList>
    </citation>
    <scope>NUCLEOTIDE SEQUENCE</scope>
</reference>
<evidence type="ECO:0000313" key="1">
    <source>
        <dbReference type="EMBL" id="KKL04877.1"/>
    </source>
</evidence>
<gene>
    <name evidence="1" type="ORF">LCGC14_2611660</name>
</gene>